<reference evidence="1" key="1">
    <citation type="submission" date="2019-06" db="EMBL/GenBank/DDBJ databases">
        <authorList>
            <person name="Palmer J.M."/>
        </authorList>
    </citation>
    <scope>NUCLEOTIDE SEQUENCE</scope>
    <source>
        <strain evidence="1">TWF679</strain>
    </source>
</reference>
<organism evidence="1 2">
    <name type="scientific">Orbilia oligospora</name>
    <name type="common">Nematode-trapping fungus</name>
    <name type="synonym">Arthrobotrys oligospora</name>
    <dbReference type="NCBI Taxonomy" id="2813651"/>
    <lineage>
        <taxon>Eukaryota</taxon>
        <taxon>Fungi</taxon>
        <taxon>Dikarya</taxon>
        <taxon>Ascomycota</taxon>
        <taxon>Pezizomycotina</taxon>
        <taxon>Orbiliomycetes</taxon>
        <taxon>Orbiliales</taxon>
        <taxon>Orbiliaceae</taxon>
        <taxon>Orbilia</taxon>
    </lineage>
</organism>
<dbReference type="AlphaFoldDB" id="A0A8H8VN55"/>
<name>A0A8H8VN55_ORBOL</name>
<evidence type="ECO:0000313" key="1">
    <source>
        <dbReference type="EMBL" id="KAF3223693.1"/>
    </source>
</evidence>
<gene>
    <name evidence="1" type="ORF">TWF679_000130</name>
</gene>
<dbReference type="Proteomes" id="UP000614610">
    <property type="component" value="Unassembled WGS sequence"/>
</dbReference>
<protein>
    <submittedName>
        <fullName evidence="1">Uncharacterized protein</fullName>
    </submittedName>
</protein>
<evidence type="ECO:0000313" key="2">
    <source>
        <dbReference type="Proteomes" id="UP000614610"/>
    </source>
</evidence>
<sequence>MIIYFNEHRVAEKNTQFKLGISSTVAVVLGTDCLHDSGFNPKNGSIEIVQPPCGDHIDTVEASGYKIDSESKNSIDWAMFKILADRSVLNMISGVNHEKKLGLWSSLSMARAKFQGVADPVEDESVLKICRKTDIIFSIISGVKDGVSPKENRGETME</sequence>
<proteinExistence type="predicted"/>
<dbReference type="OrthoDB" id="5411910at2759"/>
<accession>A0A8H8VN55</accession>
<dbReference type="EMBL" id="WIWT01000001">
    <property type="protein sequence ID" value="KAF3223693.1"/>
    <property type="molecule type" value="Genomic_DNA"/>
</dbReference>
<comment type="caution">
    <text evidence="1">The sequence shown here is derived from an EMBL/GenBank/DDBJ whole genome shotgun (WGS) entry which is preliminary data.</text>
</comment>